<dbReference type="AlphaFoldDB" id="A0AAE0CXX1"/>
<dbReference type="InterPro" id="IPR051122">
    <property type="entry name" value="SDR_DHRS6-like"/>
</dbReference>
<sequence>MSIKYNKLSGKHVRFIGNSTGFGFGVAEAVLAAGANVTISSSSSSKLFTAVASLQATTQSSQSSQRIQSFTADLSGPDAEENLDAVFEQAGPIDHIDTGL</sequence>
<protein>
    <submittedName>
        <fullName evidence="4">Short chain dehydrogenase reductase family</fullName>
    </submittedName>
</protein>
<evidence type="ECO:0000256" key="2">
    <source>
        <dbReference type="ARBA" id="ARBA00022857"/>
    </source>
</evidence>
<dbReference type="InterPro" id="IPR057571">
    <property type="entry name" value="SDR_PhqE-like"/>
</dbReference>
<accession>A0AAE0CXX1</accession>
<dbReference type="Pfam" id="PF23441">
    <property type="entry name" value="SDR"/>
    <property type="match status" value="1"/>
</dbReference>
<gene>
    <name evidence="4" type="ORF">CKAH01_10177</name>
</gene>
<dbReference type="GO" id="GO:0016491">
    <property type="term" value="F:oxidoreductase activity"/>
    <property type="evidence" value="ECO:0007669"/>
    <property type="project" value="UniProtKB-KW"/>
</dbReference>
<dbReference type="SUPFAM" id="SSF51735">
    <property type="entry name" value="NAD(P)-binding Rossmann-fold domains"/>
    <property type="match status" value="1"/>
</dbReference>
<dbReference type="PANTHER" id="PTHR43477">
    <property type="entry name" value="DIHYDROANTICAPSIN 7-DEHYDROGENASE"/>
    <property type="match status" value="1"/>
</dbReference>
<dbReference type="PANTHER" id="PTHR43477:SF1">
    <property type="entry name" value="DIHYDROANTICAPSIN 7-DEHYDROGENASE"/>
    <property type="match status" value="1"/>
</dbReference>
<dbReference type="InterPro" id="IPR036291">
    <property type="entry name" value="NAD(P)-bd_dom_sf"/>
</dbReference>
<reference evidence="4" key="1">
    <citation type="submission" date="2023-02" db="EMBL/GenBank/DDBJ databases">
        <title>Colletotrichum kahawae CIFC_Que2 genome sequencing and assembly.</title>
        <authorList>
            <person name="Baroncelli R."/>
        </authorList>
    </citation>
    <scope>NUCLEOTIDE SEQUENCE</scope>
    <source>
        <strain evidence="4">CIFC_Que2</strain>
    </source>
</reference>
<evidence type="ECO:0000256" key="3">
    <source>
        <dbReference type="ARBA" id="ARBA00023002"/>
    </source>
</evidence>
<comment type="similarity">
    <text evidence="1">Belongs to the short-chain dehydrogenases/reductases (SDR) family.</text>
</comment>
<comment type="caution">
    <text evidence="4">The sequence shown here is derived from an EMBL/GenBank/DDBJ whole genome shotgun (WGS) entry which is preliminary data.</text>
</comment>
<keyword evidence="3" id="KW-0560">Oxidoreductase</keyword>
<evidence type="ECO:0000313" key="4">
    <source>
        <dbReference type="EMBL" id="KAK2729494.1"/>
    </source>
</evidence>
<organism evidence="4 5">
    <name type="scientific">Colletotrichum kahawae</name>
    <name type="common">Coffee berry disease fungus</name>
    <dbReference type="NCBI Taxonomy" id="34407"/>
    <lineage>
        <taxon>Eukaryota</taxon>
        <taxon>Fungi</taxon>
        <taxon>Dikarya</taxon>
        <taxon>Ascomycota</taxon>
        <taxon>Pezizomycotina</taxon>
        <taxon>Sordariomycetes</taxon>
        <taxon>Hypocreomycetidae</taxon>
        <taxon>Glomerellales</taxon>
        <taxon>Glomerellaceae</taxon>
        <taxon>Colletotrichum</taxon>
        <taxon>Colletotrichum gloeosporioides species complex</taxon>
    </lineage>
</organism>
<evidence type="ECO:0000256" key="1">
    <source>
        <dbReference type="ARBA" id="ARBA00006484"/>
    </source>
</evidence>
<evidence type="ECO:0000313" key="5">
    <source>
        <dbReference type="Proteomes" id="UP001281614"/>
    </source>
</evidence>
<dbReference type="Proteomes" id="UP001281614">
    <property type="component" value="Unassembled WGS sequence"/>
</dbReference>
<proteinExistence type="inferred from homology"/>
<keyword evidence="2" id="KW-0521">NADP</keyword>
<name>A0AAE0CXX1_COLKA</name>
<dbReference type="EMBL" id="VYYT01000777">
    <property type="protein sequence ID" value="KAK2729494.1"/>
    <property type="molecule type" value="Genomic_DNA"/>
</dbReference>
<dbReference type="Gene3D" id="3.40.50.720">
    <property type="entry name" value="NAD(P)-binding Rossmann-like Domain"/>
    <property type="match status" value="1"/>
</dbReference>
<keyword evidence="5" id="KW-1185">Reference proteome</keyword>